<keyword evidence="3" id="KW-1185">Reference proteome</keyword>
<evidence type="ECO:0000256" key="1">
    <source>
        <dbReference type="SAM" id="MobiDB-lite"/>
    </source>
</evidence>
<organism evidence="2 3">
    <name type="scientific">Autumnicola musiva</name>
    <dbReference type="NCBI Taxonomy" id="3075589"/>
    <lineage>
        <taxon>Bacteria</taxon>
        <taxon>Pseudomonadati</taxon>
        <taxon>Bacteroidota</taxon>
        <taxon>Flavobacteriia</taxon>
        <taxon>Flavobacteriales</taxon>
        <taxon>Flavobacteriaceae</taxon>
        <taxon>Autumnicola</taxon>
    </lineage>
</organism>
<evidence type="ECO:0000313" key="2">
    <source>
        <dbReference type="EMBL" id="MDT0675455.1"/>
    </source>
</evidence>
<protein>
    <submittedName>
        <fullName evidence="2">Uncharacterized protein</fullName>
    </submittedName>
</protein>
<accession>A0ABU3D283</accession>
<comment type="caution">
    <text evidence="2">The sequence shown here is derived from an EMBL/GenBank/DDBJ whole genome shotgun (WGS) entry which is preliminary data.</text>
</comment>
<evidence type="ECO:0000313" key="3">
    <source>
        <dbReference type="Proteomes" id="UP001262582"/>
    </source>
</evidence>
<name>A0ABU3D283_9FLAO</name>
<dbReference type="Proteomes" id="UP001262582">
    <property type="component" value="Unassembled WGS sequence"/>
</dbReference>
<sequence>MLWDHVLENGTSSRKKDENGNFLPEYNWVWALHGINMHKPEHWDYVYFSDKKPSAIPEDEYIR</sequence>
<reference evidence="2 3" key="1">
    <citation type="submission" date="2023-09" db="EMBL/GenBank/DDBJ databases">
        <authorList>
            <person name="Rey-Velasco X."/>
        </authorList>
    </citation>
    <scope>NUCLEOTIDE SEQUENCE [LARGE SCALE GENOMIC DNA]</scope>
    <source>
        <strain evidence="2 3">F117</strain>
    </source>
</reference>
<gene>
    <name evidence="2" type="ORF">RM539_02525</name>
</gene>
<dbReference type="EMBL" id="JAVRHK010000002">
    <property type="protein sequence ID" value="MDT0675455.1"/>
    <property type="molecule type" value="Genomic_DNA"/>
</dbReference>
<dbReference type="RefSeq" id="WP_311501927.1">
    <property type="nucleotide sequence ID" value="NZ_JAVRHK010000002.1"/>
</dbReference>
<feature type="region of interest" description="Disordered" evidence="1">
    <location>
        <begin position="1"/>
        <end position="20"/>
    </location>
</feature>
<proteinExistence type="predicted"/>